<name>A0A9J6F6P3_HAELO</name>
<comment type="caution">
    <text evidence="2">The sequence shown here is derived from an EMBL/GenBank/DDBJ whole genome shotgun (WGS) entry which is preliminary data.</text>
</comment>
<dbReference type="EMBL" id="JABSTR010000001">
    <property type="protein sequence ID" value="KAH9359886.1"/>
    <property type="molecule type" value="Genomic_DNA"/>
</dbReference>
<sequence>MASLVPASAATTLRCAFTRTSNTPGPAVSCPAIASGGSDGGLGLTSLSSEKPSISASVDTTPDRCHSSSSSTFAVCGSHEAFPDGREQLDLPAPRPLPHVDRMHAYARPARPGTPTGASPATSLLPPRGELPENGATWKDADRHPSPAAQSGFPSLLVLLRNIKITARL</sequence>
<dbReference type="Proteomes" id="UP000821853">
    <property type="component" value="Chromosome 1"/>
</dbReference>
<feature type="region of interest" description="Disordered" evidence="1">
    <location>
        <begin position="108"/>
        <end position="151"/>
    </location>
</feature>
<dbReference type="VEuPathDB" id="VectorBase:HLOH_043445"/>
<accession>A0A9J6F6P3</accession>
<reference evidence="2 3" key="1">
    <citation type="journal article" date="2020" name="Cell">
        <title>Large-Scale Comparative Analyses of Tick Genomes Elucidate Their Genetic Diversity and Vector Capacities.</title>
        <authorList>
            <consortium name="Tick Genome and Microbiome Consortium (TIGMIC)"/>
            <person name="Jia N."/>
            <person name="Wang J."/>
            <person name="Shi W."/>
            <person name="Du L."/>
            <person name="Sun Y."/>
            <person name="Zhan W."/>
            <person name="Jiang J.F."/>
            <person name="Wang Q."/>
            <person name="Zhang B."/>
            <person name="Ji P."/>
            <person name="Bell-Sakyi L."/>
            <person name="Cui X.M."/>
            <person name="Yuan T.T."/>
            <person name="Jiang B.G."/>
            <person name="Yang W.F."/>
            <person name="Lam T.T."/>
            <person name="Chang Q.C."/>
            <person name="Ding S.J."/>
            <person name="Wang X.J."/>
            <person name="Zhu J.G."/>
            <person name="Ruan X.D."/>
            <person name="Zhao L."/>
            <person name="Wei J.T."/>
            <person name="Ye R.Z."/>
            <person name="Que T.C."/>
            <person name="Du C.H."/>
            <person name="Zhou Y.H."/>
            <person name="Cheng J.X."/>
            <person name="Dai P.F."/>
            <person name="Guo W.B."/>
            <person name="Han X.H."/>
            <person name="Huang E.J."/>
            <person name="Li L.F."/>
            <person name="Wei W."/>
            <person name="Gao Y.C."/>
            <person name="Liu J.Z."/>
            <person name="Shao H.Z."/>
            <person name="Wang X."/>
            <person name="Wang C.C."/>
            <person name="Yang T.C."/>
            <person name="Huo Q.B."/>
            <person name="Li W."/>
            <person name="Chen H.Y."/>
            <person name="Chen S.E."/>
            <person name="Zhou L.G."/>
            <person name="Ni X.B."/>
            <person name="Tian J.H."/>
            <person name="Sheng Y."/>
            <person name="Liu T."/>
            <person name="Pan Y.S."/>
            <person name="Xia L.Y."/>
            <person name="Li J."/>
            <person name="Zhao F."/>
            <person name="Cao W.C."/>
        </authorList>
    </citation>
    <scope>NUCLEOTIDE SEQUENCE [LARGE SCALE GENOMIC DNA]</scope>
    <source>
        <strain evidence="2">HaeL-2018</strain>
    </source>
</reference>
<dbReference type="AlphaFoldDB" id="A0A9J6F6P3"/>
<evidence type="ECO:0000313" key="3">
    <source>
        <dbReference type="Proteomes" id="UP000821853"/>
    </source>
</evidence>
<feature type="region of interest" description="Disordered" evidence="1">
    <location>
        <begin position="41"/>
        <end position="70"/>
    </location>
</feature>
<organism evidence="2 3">
    <name type="scientific">Haemaphysalis longicornis</name>
    <name type="common">Bush tick</name>
    <dbReference type="NCBI Taxonomy" id="44386"/>
    <lineage>
        <taxon>Eukaryota</taxon>
        <taxon>Metazoa</taxon>
        <taxon>Ecdysozoa</taxon>
        <taxon>Arthropoda</taxon>
        <taxon>Chelicerata</taxon>
        <taxon>Arachnida</taxon>
        <taxon>Acari</taxon>
        <taxon>Parasitiformes</taxon>
        <taxon>Ixodida</taxon>
        <taxon>Ixodoidea</taxon>
        <taxon>Ixodidae</taxon>
        <taxon>Haemaphysalinae</taxon>
        <taxon>Haemaphysalis</taxon>
    </lineage>
</organism>
<evidence type="ECO:0000256" key="1">
    <source>
        <dbReference type="SAM" id="MobiDB-lite"/>
    </source>
</evidence>
<evidence type="ECO:0000313" key="2">
    <source>
        <dbReference type="EMBL" id="KAH9359886.1"/>
    </source>
</evidence>
<proteinExistence type="predicted"/>
<gene>
    <name evidence="2" type="ORF">HPB48_021660</name>
</gene>
<feature type="compositionally biased region" description="Polar residues" evidence="1">
    <location>
        <begin position="50"/>
        <end position="60"/>
    </location>
</feature>
<keyword evidence="3" id="KW-1185">Reference proteome</keyword>
<protein>
    <submittedName>
        <fullName evidence="2">Uncharacterized protein</fullName>
    </submittedName>
</protein>